<dbReference type="Pfam" id="PF12796">
    <property type="entry name" value="Ank_2"/>
    <property type="match status" value="1"/>
</dbReference>
<reference evidence="4 5" key="1">
    <citation type="submission" date="2017-10" db="EMBL/GenBank/DDBJ databases">
        <title>Comparative genomics in systemic dimorphic fungi from Ajellomycetaceae.</title>
        <authorList>
            <person name="Munoz J.F."/>
            <person name="Mcewen J.G."/>
            <person name="Clay O.K."/>
            <person name="Cuomo C.A."/>
        </authorList>
    </citation>
    <scope>NUCLEOTIDE SEQUENCE [LARGE SCALE GENOMIC DNA]</scope>
    <source>
        <strain evidence="4 5">UAMH7299</strain>
    </source>
</reference>
<organism evidence="4 5">
    <name type="scientific">Polytolypa hystricis (strain UAMH7299)</name>
    <dbReference type="NCBI Taxonomy" id="1447883"/>
    <lineage>
        <taxon>Eukaryota</taxon>
        <taxon>Fungi</taxon>
        <taxon>Dikarya</taxon>
        <taxon>Ascomycota</taxon>
        <taxon>Pezizomycotina</taxon>
        <taxon>Eurotiomycetes</taxon>
        <taxon>Eurotiomycetidae</taxon>
        <taxon>Onygenales</taxon>
        <taxon>Onygenales incertae sedis</taxon>
        <taxon>Polytolypa</taxon>
    </lineage>
</organism>
<dbReference type="PROSITE" id="PS50088">
    <property type="entry name" value="ANK_REPEAT"/>
    <property type="match status" value="2"/>
</dbReference>
<feature type="repeat" description="ANK" evidence="3">
    <location>
        <begin position="339"/>
        <end position="371"/>
    </location>
</feature>
<dbReference type="SUPFAM" id="SSF48403">
    <property type="entry name" value="Ankyrin repeat"/>
    <property type="match status" value="1"/>
</dbReference>
<dbReference type="OrthoDB" id="5416940at2759"/>
<dbReference type="Pfam" id="PF00023">
    <property type="entry name" value="Ank"/>
    <property type="match status" value="1"/>
</dbReference>
<evidence type="ECO:0000256" key="2">
    <source>
        <dbReference type="ARBA" id="ARBA00023043"/>
    </source>
</evidence>
<dbReference type="InterPro" id="IPR002110">
    <property type="entry name" value="Ankyrin_rpt"/>
</dbReference>
<dbReference type="PANTHER" id="PTHR24198:SF165">
    <property type="entry name" value="ANKYRIN REPEAT-CONTAINING PROTEIN-RELATED"/>
    <property type="match status" value="1"/>
</dbReference>
<keyword evidence="5" id="KW-1185">Reference proteome</keyword>
<evidence type="ECO:0000256" key="1">
    <source>
        <dbReference type="ARBA" id="ARBA00022737"/>
    </source>
</evidence>
<dbReference type="SMART" id="SM00248">
    <property type="entry name" value="ANK"/>
    <property type="match status" value="7"/>
</dbReference>
<dbReference type="AlphaFoldDB" id="A0A2B7XU00"/>
<dbReference type="Gene3D" id="1.25.40.20">
    <property type="entry name" value="Ankyrin repeat-containing domain"/>
    <property type="match status" value="1"/>
</dbReference>
<evidence type="ECO:0000313" key="5">
    <source>
        <dbReference type="Proteomes" id="UP000224634"/>
    </source>
</evidence>
<name>A0A2B7XU00_POLH7</name>
<evidence type="ECO:0000256" key="3">
    <source>
        <dbReference type="PROSITE-ProRule" id="PRU00023"/>
    </source>
</evidence>
<keyword evidence="2 3" id="KW-0040">ANK repeat</keyword>
<accession>A0A2B7XU00</accession>
<dbReference type="EMBL" id="PDNA01000084">
    <property type="protein sequence ID" value="PGH15244.1"/>
    <property type="molecule type" value="Genomic_DNA"/>
</dbReference>
<evidence type="ECO:0000313" key="4">
    <source>
        <dbReference type="EMBL" id="PGH15244.1"/>
    </source>
</evidence>
<feature type="repeat" description="ANK" evidence="3">
    <location>
        <begin position="188"/>
        <end position="210"/>
    </location>
</feature>
<proteinExistence type="predicted"/>
<sequence length="509" mass="56435">MDLSRYPREILTLIIEYLVLTIGIYKAVQLRLVNKTFDYEIMFAIFTRGVIDLHDPATPYLFNSLPPPLKGRVFLSKYEFKMQREDGIFSAVASVNQKLDELTQPSEEQQHAQHLQIAEAAGGIHSLWDKSYGQCMNQFFDEESLDALDLLGGAIVIGNLPLVQALLEPVLRFPWGGVDNLSQYFGRPLQLAAAWGHLEIVQYLLDHGASPYWRICIDSTSVKWPENRRKLENMPHTYRCTAGTALEAAALGGHEEIVRLLLQPEHCLPVSTLEYAEAYIAAARGGSVASIKLLLQAAGTTIGDLDGVRDDMLAQAVRHNQQAVAVYLLDHGTDVNAWSGCGIIRIAAQQGRAQMARFLIDRGAEIDDRLSIRRPIVVAARGGHQGVVDVLLEYGASLNDAFLGAAVTQPHLLGYLLQKGVDVHAKRSETDKHTTIGRLALLQAIQHKNPRVIKTLFDAFDAGVPLNFDGGEPMDDAVYFAKSGLAHWIVEFLLSLGVEDREVRLEDIW</sequence>
<dbReference type="InterPro" id="IPR036770">
    <property type="entry name" value="Ankyrin_rpt-contain_sf"/>
</dbReference>
<evidence type="ECO:0008006" key="6">
    <source>
        <dbReference type="Google" id="ProtNLM"/>
    </source>
</evidence>
<protein>
    <recommendedName>
        <fullName evidence="6">F-box domain-containing protein</fullName>
    </recommendedName>
</protein>
<comment type="caution">
    <text evidence="4">The sequence shown here is derived from an EMBL/GenBank/DDBJ whole genome shotgun (WGS) entry which is preliminary data.</text>
</comment>
<dbReference type="PROSITE" id="PS50297">
    <property type="entry name" value="ANK_REP_REGION"/>
    <property type="match status" value="1"/>
</dbReference>
<dbReference type="PANTHER" id="PTHR24198">
    <property type="entry name" value="ANKYRIN REPEAT AND PROTEIN KINASE DOMAIN-CONTAINING PROTEIN"/>
    <property type="match status" value="1"/>
</dbReference>
<dbReference type="Proteomes" id="UP000224634">
    <property type="component" value="Unassembled WGS sequence"/>
</dbReference>
<keyword evidence="1" id="KW-0677">Repeat</keyword>
<dbReference type="STRING" id="1447883.A0A2B7XU00"/>
<gene>
    <name evidence="4" type="ORF">AJ80_05597</name>
</gene>